<organism evidence="18">
    <name type="scientific">Phrixothrix hirtus</name>
    <name type="common">Brazilian railroad worm</name>
    <dbReference type="NCBI Taxonomy" id="94779"/>
    <lineage>
        <taxon>Eukaryota</taxon>
        <taxon>Metazoa</taxon>
        <taxon>Ecdysozoa</taxon>
        <taxon>Arthropoda</taxon>
        <taxon>Hexapoda</taxon>
        <taxon>Insecta</taxon>
        <taxon>Pterygota</taxon>
        <taxon>Neoptera</taxon>
        <taxon>Endopterygota</taxon>
        <taxon>Coleoptera</taxon>
        <taxon>Polyphaga</taxon>
        <taxon>Elateriformia</taxon>
        <taxon>Elateroidea</taxon>
        <taxon>Phengodidae</taxon>
        <taxon>Mastinocerinae</taxon>
        <taxon>Phrixothrix</taxon>
    </lineage>
</organism>
<evidence type="ECO:0000256" key="6">
    <source>
        <dbReference type="ARBA" id="ARBA00022723"/>
    </source>
</evidence>
<comment type="subcellular location">
    <subcellularLocation>
        <location evidence="2">Peroxisome</location>
    </subcellularLocation>
</comment>
<dbReference type="InterPro" id="IPR045851">
    <property type="entry name" value="AMP-bd_C_sf"/>
</dbReference>
<keyword evidence="11" id="KW-0503">Monooxygenase</keyword>
<dbReference type="GO" id="GO:0046872">
    <property type="term" value="F:metal ion binding"/>
    <property type="evidence" value="ECO:0007669"/>
    <property type="project" value="UniProtKB-KW"/>
</dbReference>
<dbReference type="FunFam" id="3.30.300.30:FF:000007">
    <property type="entry name" value="4-coumarate--CoA ligase 2"/>
    <property type="match status" value="1"/>
</dbReference>
<keyword evidence="6" id="KW-0479">Metal-binding</keyword>
<evidence type="ECO:0000256" key="7">
    <source>
        <dbReference type="ARBA" id="ARBA00022741"/>
    </source>
</evidence>
<keyword evidence="19 20" id="KW-0002">3D-structure</keyword>
<keyword evidence="8" id="KW-0067">ATP-binding</keyword>
<comment type="catalytic activity">
    <reaction evidence="15">
        <text>firefly D-luciferin + ATP + O2 = firefly oxyluciferin + hnu + AMP + CO2 + diphosphate</text>
        <dbReference type="Rhea" id="RHEA:10732"/>
        <dbReference type="ChEBI" id="CHEBI:15379"/>
        <dbReference type="ChEBI" id="CHEBI:16526"/>
        <dbReference type="ChEBI" id="CHEBI:16792"/>
        <dbReference type="ChEBI" id="CHEBI:30212"/>
        <dbReference type="ChEBI" id="CHEBI:30616"/>
        <dbReference type="ChEBI" id="CHEBI:33019"/>
        <dbReference type="ChEBI" id="CHEBI:58038"/>
        <dbReference type="ChEBI" id="CHEBI:456215"/>
        <dbReference type="EC" id="1.13.12.7"/>
    </reaction>
</comment>
<dbReference type="Gene3D" id="2.30.38.10">
    <property type="entry name" value="Luciferase, Domain 3"/>
    <property type="match status" value="1"/>
</dbReference>
<dbReference type="Pfam" id="PF00501">
    <property type="entry name" value="AMP-binding"/>
    <property type="match status" value="1"/>
</dbReference>
<dbReference type="InterPro" id="IPR020845">
    <property type="entry name" value="AMP-binding_CS"/>
</dbReference>
<evidence type="ECO:0000259" key="16">
    <source>
        <dbReference type="Pfam" id="PF00501"/>
    </source>
</evidence>
<evidence type="ECO:0000259" key="17">
    <source>
        <dbReference type="Pfam" id="PF13193"/>
    </source>
</evidence>
<evidence type="ECO:0000256" key="10">
    <source>
        <dbReference type="ARBA" id="ARBA00023002"/>
    </source>
</evidence>
<accession>Q9U4U7</accession>
<proteinExistence type="evidence at protein level"/>
<evidence type="ECO:0007829" key="19">
    <source>
        <dbReference type="PDB" id="6ABH"/>
    </source>
</evidence>
<dbReference type="PDBsum" id="6ABH"/>
<evidence type="ECO:0000256" key="5">
    <source>
        <dbReference type="ARBA" id="ARBA00019043"/>
    </source>
</evidence>
<dbReference type="PANTHER" id="PTHR24096">
    <property type="entry name" value="LONG-CHAIN-FATTY-ACID--COA LIGASE"/>
    <property type="match status" value="1"/>
</dbReference>
<evidence type="ECO:0007829" key="20">
    <source>
        <dbReference type="PDB" id="6AC3"/>
    </source>
</evidence>
<comment type="similarity">
    <text evidence="3">Belongs to the ATP-dependent AMP-binding enzyme family.</text>
</comment>
<evidence type="ECO:0000256" key="13">
    <source>
        <dbReference type="ARBA" id="ARBA00023223"/>
    </source>
</evidence>
<evidence type="ECO:0000256" key="1">
    <source>
        <dbReference type="ARBA" id="ARBA00001946"/>
    </source>
</evidence>
<evidence type="ECO:0000256" key="9">
    <source>
        <dbReference type="ARBA" id="ARBA00022842"/>
    </source>
</evidence>
<dbReference type="GO" id="GO:0008218">
    <property type="term" value="P:bioluminescence"/>
    <property type="evidence" value="ECO:0007669"/>
    <property type="project" value="UniProtKB-KW"/>
</dbReference>
<dbReference type="SMR" id="Q9U4U7"/>
<keyword evidence="7" id="KW-0547">Nucleotide-binding</keyword>
<dbReference type="EMBL" id="AF139645">
    <property type="protein sequence ID" value="AAD34543.2"/>
    <property type="molecule type" value="mRNA"/>
</dbReference>
<dbReference type="PDB" id="6AC3">
    <property type="method" value="X-ray"/>
    <property type="resolution" value="3.60 A"/>
    <property type="chains" value="A/B/C/D=1-546"/>
</dbReference>
<evidence type="ECO:0000313" key="18">
    <source>
        <dbReference type="EMBL" id="AAD34543.2"/>
    </source>
</evidence>
<dbReference type="InterPro" id="IPR025110">
    <property type="entry name" value="AMP-bd_C"/>
</dbReference>
<dbReference type="AlphaFoldDB" id="Q9U4U7"/>
<dbReference type="GO" id="GO:0047077">
    <property type="term" value="F:Photinus-luciferin 4-monooxygenase (ATP-hydrolyzing) activity"/>
    <property type="evidence" value="ECO:0007669"/>
    <property type="project" value="UniProtKB-EC"/>
</dbReference>
<dbReference type="Pfam" id="PF13193">
    <property type="entry name" value="AMP-binding_C"/>
    <property type="match status" value="1"/>
</dbReference>
<keyword evidence="13" id="KW-0455">Luminescence</keyword>
<sequence>MEEENIVNGDRPRDLVFPGTAGLQLYQSLYKYSYITDGIIDAHTNEVISYAQIFETSCRLAVSLEKYGLDHNNVVAICSENNIHFFGPLIAALYQGIPMATSNDMYTEREMIGHLNISKPCLMFCSKKSLPFILKVQKHLDFLKKVIVIDSMYDINGVECVFSFVSRYTDHAFDPVKFNPKEFDPLERTALIMTSSGTTGLPKGVVISHRSITIRFVHSSDPIYGTRIAPDTSILAIAPFHHAFGLFTALAYFPVGLKIVMVKKFEGEFFLKTIQNYKIASIVVPPPIMVYLAKSPLVDEYNLSSLTEIACGGSPLGRDIADKVAKRLKVHGILQGYGLTETCSALILSPNDRELKKGAIGTPMPYVQVKVIDINTGKALGPREKGEICFKSQMLMKGYHNNPQATRDALDKDGWLHTGDLGYYDEDRFIYVVDRLKELIKYKGYQVAPAELENLLLQHPNISDAGVIGIPDEFAGQLPSACVVLEPGKTMTEKEVQDYIAELVTTTKHLRGGVVFIDSIPKGPTGKLMRNELRAIFAREQAKSKL</sequence>
<dbReference type="GO" id="GO:0005777">
    <property type="term" value="C:peroxisome"/>
    <property type="evidence" value="ECO:0007669"/>
    <property type="project" value="UniProtKB-SubCell"/>
</dbReference>
<keyword evidence="9" id="KW-0460">Magnesium</keyword>
<evidence type="ECO:0000256" key="14">
    <source>
        <dbReference type="ARBA" id="ARBA00023262"/>
    </source>
</evidence>
<keyword evidence="10" id="KW-0560">Oxidoreductase</keyword>
<feature type="domain" description="AMP-dependent synthetase/ligase" evidence="16">
    <location>
        <begin position="44"/>
        <end position="400"/>
    </location>
</feature>
<dbReference type="PANTHER" id="PTHR24096:SF423">
    <property type="entry name" value="GM05240P"/>
    <property type="match status" value="1"/>
</dbReference>
<evidence type="ECO:0000256" key="12">
    <source>
        <dbReference type="ARBA" id="ARBA00023140"/>
    </source>
</evidence>
<reference evidence="18" key="1">
    <citation type="journal article" date="1999" name="Biochemistry">
        <title>Cloning, sequence analysis, and expression of active Phrixothrix railroad-worms luciferases: relationship between bioluminescence spectra and primary structures.</title>
        <authorList>
            <person name="Viviani V.R."/>
            <person name="Bechara E.J."/>
            <person name="Ohmiya Y."/>
        </authorList>
    </citation>
    <scope>NUCLEOTIDE SEQUENCE</scope>
</reference>
<dbReference type="PDBsum" id="6AC3"/>
<reference evidence="18" key="2">
    <citation type="submission" date="2009-06" db="EMBL/GenBank/DDBJ databases">
        <authorList>
            <person name="Viviani V.R."/>
            <person name="Nakajima Y."/>
            <person name="Ohmiya Y."/>
        </authorList>
    </citation>
    <scope>NUCLEOTIDE SEQUENCE</scope>
</reference>
<reference evidence="19 20" key="3">
    <citation type="journal article" date="2018" name="Life. Sci Alliance">
        <title>Beetle luciferases with naturally red- and blue-shifted emission.</title>
        <authorList>
            <person name="Carrasco-Lopez C."/>
            <person name="Ferreira J.C."/>
            <person name="Lui N.M."/>
            <person name="Schramm S."/>
            <person name="Berraud-Pache R."/>
            <person name="Navizet I."/>
            <person name="Panjikar S."/>
            <person name="Naumov P."/>
            <person name="Rabeh W.M."/>
        </authorList>
    </citation>
    <scope>X-RAY CRYSTALLOGRAPHY (3.05 ANGSTROMS)</scope>
</reference>
<evidence type="ECO:0000256" key="2">
    <source>
        <dbReference type="ARBA" id="ARBA00004275"/>
    </source>
</evidence>
<dbReference type="GO" id="GO:0016405">
    <property type="term" value="F:CoA-ligase activity"/>
    <property type="evidence" value="ECO:0007669"/>
    <property type="project" value="TreeGrafter"/>
</dbReference>
<evidence type="ECO:0000256" key="11">
    <source>
        <dbReference type="ARBA" id="ARBA00023033"/>
    </source>
</evidence>
<dbReference type="SUPFAM" id="SSF56801">
    <property type="entry name" value="Acetyl-CoA synthetase-like"/>
    <property type="match status" value="1"/>
</dbReference>
<evidence type="ECO:0000256" key="8">
    <source>
        <dbReference type="ARBA" id="ARBA00022840"/>
    </source>
</evidence>
<dbReference type="BRENDA" id="1.13.12.7">
    <property type="organism ID" value="9841"/>
</dbReference>
<dbReference type="Gene3D" id="3.30.300.30">
    <property type="match status" value="1"/>
</dbReference>
<feature type="domain" description="AMP-binding enzyme C-terminal" evidence="17">
    <location>
        <begin position="451"/>
        <end position="527"/>
    </location>
</feature>
<keyword evidence="12" id="KW-0576">Peroxisome</keyword>
<dbReference type="PROSITE" id="PS00455">
    <property type="entry name" value="AMP_BINDING"/>
    <property type="match status" value="1"/>
</dbReference>
<name>Q9U4U7_PHRHR</name>
<protein>
    <recommendedName>
        <fullName evidence="5">Luciferin 4-monooxygenase</fullName>
        <ecNumber evidence="4">1.13.12.7</ecNumber>
    </recommendedName>
</protein>
<evidence type="ECO:0000256" key="15">
    <source>
        <dbReference type="ARBA" id="ARBA00048497"/>
    </source>
</evidence>
<dbReference type="Gene3D" id="3.40.50.980">
    <property type="match status" value="2"/>
</dbReference>
<dbReference type="GO" id="GO:0005524">
    <property type="term" value="F:ATP binding"/>
    <property type="evidence" value="ECO:0007669"/>
    <property type="project" value="UniProtKB-KW"/>
</dbReference>
<dbReference type="InterPro" id="IPR000873">
    <property type="entry name" value="AMP-dep_synth/lig_dom"/>
</dbReference>
<dbReference type="EC" id="1.13.12.7" evidence="4"/>
<comment type="cofactor">
    <cofactor evidence="1">
        <name>Mg(2+)</name>
        <dbReference type="ChEBI" id="CHEBI:18420"/>
    </cofactor>
</comment>
<evidence type="ECO:0000256" key="4">
    <source>
        <dbReference type="ARBA" id="ARBA00012532"/>
    </source>
</evidence>
<evidence type="ECO:0000256" key="3">
    <source>
        <dbReference type="ARBA" id="ARBA00006432"/>
    </source>
</evidence>
<keyword evidence="14" id="KW-0599">Photoprotein</keyword>
<dbReference type="PDB" id="6ABH">
    <property type="method" value="X-ray"/>
    <property type="resolution" value="3.05 A"/>
    <property type="chains" value="A/B/C/D/E/F/G/H=1-546"/>
</dbReference>